<dbReference type="EMBL" id="JAKOOW010000022">
    <property type="protein sequence ID" value="MCG6503895.1"/>
    <property type="molecule type" value="Genomic_DNA"/>
</dbReference>
<evidence type="ECO:0000313" key="14">
    <source>
        <dbReference type="EMBL" id="MCG6503895.1"/>
    </source>
</evidence>
<reference evidence="14 15" key="1">
    <citation type="submission" date="2022-02" db="EMBL/GenBank/DDBJ databases">
        <title>Genome sequence data of Kingella unionensis sp. nov. strain CICC 24913 (CCUG 75125).</title>
        <authorList>
            <person name="Xiao M."/>
        </authorList>
    </citation>
    <scope>NUCLEOTIDE SEQUENCE [LARGE SCALE GENOMIC DNA]</scope>
    <source>
        <strain evidence="14 15">CICC 24913</strain>
    </source>
</reference>
<dbReference type="GO" id="GO:0009029">
    <property type="term" value="F:lipid-A 4'-kinase activity"/>
    <property type="evidence" value="ECO:0007669"/>
    <property type="project" value="UniProtKB-EC"/>
</dbReference>
<name>A0ABS9NM76_9NEIS</name>
<evidence type="ECO:0000256" key="7">
    <source>
        <dbReference type="ARBA" id="ARBA00022679"/>
    </source>
</evidence>
<keyword evidence="10 13" id="KW-0067">ATP-binding</keyword>
<comment type="function">
    <text evidence="1 13">Transfers the gamma-phosphate of ATP to the 4'-position of a tetraacyldisaccharide 1-phosphate intermediate (termed DS-1-P) to form tetraacyldisaccharide 1,4'-bis-phosphate (lipid IVA).</text>
</comment>
<evidence type="ECO:0000313" key="15">
    <source>
        <dbReference type="Proteomes" id="UP001298424"/>
    </source>
</evidence>
<dbReference type="InterPro" id="IPR027417">
    <property type="entry name" value="P-loop_NTPase"/>
</dbReference>
<keyword evidence="8 13" id="KW-0547">Nucleotide-binding</keyword>
<sequence>MSLQRIIERHWQQPNLLLTILLYGFSRLFQAAVSLRRRLYLSGCLKSEKLPLPVVVVGNLHSGGTGKTPVTAALVRELRRQGVAAGIVSRGYGRRSGDIHVLNDSSSADQAGDEPLMLYRQTGAPVAVGTDRAAAARALMAVHPELTLLVCDDGLQHYRLARDLEIVVYPAADAGRRPDLLPNGSLREPLARLAAADAVLFSNGGTDTARSAEKLFRLPAARFYSRTAAGRPYRFGRPAETLSPADIPAGTRCAAAAAIARPERFFHELAQQGFCLDSATALPDHAAIDPAKLPAADYVFITEKDAVKLPPAAAGNIWVLPVCAIIAPDLAAFVRARLKL</sequence>
<dbReference type="PANTHER" id="PTHR42724:SF1">
    <property type="entry name" value="TETRAACYLDISACCHARIDE 4'-KINASE, MITOCHONDRIAL-RELATED"/>
    <property type="match status" value="1"/>
</dbReference>
<evidence type="ECO:0000256" key="2">
    <source>
        <dbReference type="ARBA" id="ARBA00004870"/>
    </source>
</evidence>
<dbReference type="HAMAP" id="MF_00409">
    <property type="entry name" value="LpxK"/>
    <property type="match status" value="1"/>
</dbReference>
<keyword evidence="15" id="KW-1185">Reference proteome</keyword>
<keyword evidence="9 13" id="KW-0418">Kinase</keyword>
<feature type="binding site" evidence="13">
    <location>
        <begin position="61"/>
        <end position="68"/>
    </location>
    <ligand>
        <name>ATP</name>
        <dbReference type="ChEBI" id="CHEBI:30616"/>
    </ligand>
</feature>
<keyword evidence="11 13" id="KW-0443">Lipid metabolism</keyword>
<dbReference type="NCBIfam" id="TIGR00682">
    <property type="entry name" value="lpxK"/>
    <property type="match status" value="1"/>
</dbReference>
<keyword evidence="6 13" id="KW-0441">Lipid A biosynthesis</keyword>
<evidence type="ECO:0000256" key="9">
    <source>
        <dbReference type="ARBA" id="ARBA00022777"/>
    </source>
</evidence>
<organism evidence="14 15">
    <name type="scientific">Kingella pumchi</name>
    <dbReference type="NCBI Taxonomy" id="2779506"/>
    <lineage>
        <taxon>Bacteria</taxon>
        <taxon>Pseudomonadati</taxon>
        <taxon>Pseudomonadota</taxon>
        <taxon>Betaproteobacteria</taxon>
        <taxon>Neisseriales</taxon>
        <taxon>Neisseriaceae</taxon>
        <taxon>Kingella</taxon>
    </lineage>
</organism>
<evidence type="ECO:0000256" key="8">
    <source>
        <dbReference type="ARBA" id="ARBA00022741"/>
    </source>
</evidence>
<protein>
    <recommendedName>
        <fullName evidence="4 13">Tetraacyldisaccharide 4'-kinase</fullName>
        <ecNumber evidence="3 13">2.7.1.130</ecNumber>
    </recommendedName>
    <alternativeName>
        <fullName evidence="12 13">Lipid A 4'-kinase</fullName>
    </alternativeName>
</protein>
<dbReference type="PANTHER" id="PTHR42724">
    <property type="entry name" value="TETRAACYLDISACCHARIDE 4'-KINASE"/>
    <property type="match status" value="1"/>
</dbReference>
<dbReference type="Proteomes" id="UP001298424">
    <property type="component" value="Unassembled WGS sequence"/>
</dbReference>
<gene>
    <name evidence="13 14" type="primary">lpxK</name>
    <name evidence="14" type="ORF">MB824_05235</name>
</gene>
<comment type="pathway">
    <text evidence="2 13">Glycolipid biosynthesis; lipid IV(A) biosynthesis; lipid IV(A) from (3R)-3-hydroxytetradecanoyl-[acyl-carrier-protein] and UDP-N-acetyl-alpha-D-glucosamine: step 6/6.</text>
</comment>
<evidence type="ECO:0000256" key="3">
    <source>
        <dbReference type="ARBA" id="ARBA00012071"/>
    </source>
</evidence>
<dbReference type="EC" id="2.7.1.130" evidence="3 13"/>
<keyword evidence="5 13" id="KW-0444">Lipid biosynthesis</keyword>
<dbReference type="Pfam" id="PF02606">
    <property type="entry name" value="LpxK"/>
    <property type="match status" value="1"/>
</dbReference>
<proteinExistence type="inferred from homology"/>
<comment type="caution">
    <text evidence="14">The sequence shown here is derived from an EMBL/GenBank/DDBJ whole genome shotgun (WGS) entry which is preliminary data.</text>
</comment>
<evidence type="ECO:0000256" key="12">
    <source>
        <dbReference type="ARBA" id="ARBA00029757"/>
    </source>
</evidence>
<evidence type="ECO:0000256" key="13">
    <source>
        <dbReference type="HAMAP-Rule" id="MF_00409"/>
    </source>
</evidence>
<evidence type="ECO:0000256" key="1">
    <source>
        <dbReference type="ARBA" id="ARBA00002274"/>
    </source>
</evidence>
<evidence type="ECO:0000256" key="10">
    <source>
        <dbReference type="ARBA" id="ARBA00022840"/>
    </source>
</evidence>
<evidence type="ECO:0000256" key="6">
    <source>
        <dbReference type="ARBA" id="ARBA00022556"/>
    </source>
</evidence>
<evidence type="ECO:0000256" key="11">
    <source>
        <dbReference type="ARBA" id="ARBA00023098"/>
    </source>
</evidence>
<accession>A0ABS9NM76</accession>
<evidence type="ECO:0000256" key="5">
    <source>
        <dbReference type="ARBA" id="ARBA00022516"/>
    </source>
</evidence>
<dbReference type="RefSeq" id="WP_238746537.1">
    <property type="nucleotide sequence ID" value="NZ_JAKOOW010000022.1"/>
</dbReference>
<dbReference type="InterPro" id="IPR003758">
    <property type="entry name" value="LpxK"/>
</dbReference>
<evidence type="ECO:0000256" key="4">
    <source>
        <dbReference type="ARBA" id="ARBA00016436"/>
    </source>
</evidence>
<keyword evidence="7 13" id="KW-0808">Transferase</keyword>
<comment type="catalytic activity">
    <reaction evidence="13">
        <text>a lipid A disaccharide + ATP = a lipid IVA + ADP + H(+)</text>
        <dbReference type="Rhea" id="RHEA:67840"/>
        <dbReference type="ChEBI" id="CHEBI:15378"/>
        <dbReference type="ChEBI" id="CHEBI:30616"/>
        <dbReference type="ChEBI" id="CHEBI:176343"/>
        <dbReference type="ChEBI" id="CHEBI:176425"/>
        <dbReference type="ChEBI" id="CHEBI:456216"/>
        <dbReference type="EC" id="2.7.1.130"/>
    </reaction>
</comment>
<dbReference type="SUPFAM" id="SSF52540">
    <property type="entry name" value="P-loop containing nucleoside triphosphate hydrolases"/>
    <property type="match status" value="1"/>
</dbReference>
<comment type="similarity">
    <text evidence="13">Belongs to the LpxK family.</text>
</comment>